<feature type="region of interest" description="Disordered" evidence="2">
    <location>
        <begin position="180"/>
        <end position="261"/>
    </location>
</feature>
<feature type="compositionally biased region" description="Basic and acidic residues" evidence="2">
    <location>
        <begin position="831"/>
        <end position="845"/>
    </location>
</feature>
<keyword evidence="3" id="KW-1185">Reference proteome</keyword>
<feature type="compositionally biased region" description="Pro residues" evidence="2">
    <location>
        <begin position="444"/>
        <end position="453"/>
    </location>
</feature>
<sequence>MRAYHGDRGSHPRPARFADQQHMDVGPAARAPYLLGSGEAFSTEPRFCAPRAGLGHLSPEGPLSLSEGPSTGPEGGPGGAGVGGGSSTFPRMYPGQGPFDTCEDCVGHPQGKGAPRLPPTLLDQFEKQLPVQQDGFHTLPYQRGPAGAGPGPGSGTTPEARSESPSRIRHLVHSVQKLFAKSHSLEAPGKRDYNGPKAEGRGGSGGDSYPGPGSGGLPTSHHHHHHHHHHHQSRHGKRSKSKDRKGDGRHQAKAAGWWSSDDNLDSDSGFLAGGRPPGEPGGPFCLEAPDGSYRDLSFKGRSGGSEGRCLACTGMSMSLDGQSVKRSAWHTMMVSQGRDGYPGAGPGKGLLGPEAKAKTRTYHYLQLSEELNQQLEAVCGSVFGELESQAVDALDLPGCFRMRSHSYLRAIQAGCSQDDDCLPLLATPASVSGRPGSSFNFRKAPPPIPPGSQAPPRISITAQSSTDSAHESFTAAEGPARRCSSADGLDGPAMGARTLELAPVPPRASPKPPTLIIKTIPGREELRSLARQRKWRPSIGVQVETISDSDTENRSRREFHSIGVQVEEDKRRARFKRSNSVTAGVQADLELEGLAGLATVATEDKALQFGRSFQRHASEPQPGPRAPTYSVFRTVHTQGQWAYREGYPLPYEPPATDGSPGPAPAPTPGPGSGRRDSWMERGSRSLPDSGRTSPSPRDGEWFIKMLRAEVEKLEHWCQQMEREAEDYELPEEILEKIRSAVGSTQLLLSQKVQQFFRLCQQSMDPTAFPVPTFQDLAGFWDLLQLSIEDVTLKFLELQQLKANSWKLLEPKEEKKVPPPIPKKPSRGRGVPVKERSLDSVDRQRQEARKRLLAAKRAASFRHSSATESADSIEIYIPEAQTRL</sequence>
<feature type="region of interest" description="Disordered" evidence="2">
    <location>
        <begin position="645"/>
        <end position="698"/>
    </location>
</feature>
<feature type="region of interest" description="Disordered" evidence="2">
    <location>
        <begin position="1"/>
        <end position="20"/>
    </location>
</feature>
<dbReference type="PANTHER" id="PTHR12353:SF4">
    <property type="entry name" value="DISKS LARGE-ASSOCIATED PROTEIN 3"/>
    <property type="match status" value="1"/>
</dbReference>
<organism evidence="3 4">
    <name type="scientific">Balaenoptera musculus</name>
    <name type="common">Blue whale</name>
    <dbReference type="NCBI Taxonomy" id="9771"/>
    <lineage>
        <taxon>Eukaryota</taxon>
        <taxon>Metazoa</taxon>
        <taxon>Chordata</taxon>
        <taxon>Craniata</taxon>
        <taxon>Vertebrata</taxon>
        <taxon>Euteleostomi</taxon>
        <taxon>Mammalia</taxon>
        <taxon>Eutheria</taxon>
        <taxon>Laurasiatheria</taxon>
        <taxon>Artiodactyla</taxon>
        <taxon>Whippomorpha</taxon>
        <taxon>Cetacea</taxon>
        <taxon>Mysticeti</taxon>
        <taxon>Balaenopteridae</taxon>
        <taxon>Balaenoptera</taxon>
    </lineage>
</organism>
<dbReference type="GO" id="GO:0098978">
    <property type="term" value="C:glutamatergic synapse"/>
    <property type="evidence" value="ECO:0007669"/>
    <property type="project" value="TreeGrafter"/>
</dbReference>
<evidence type="ECO:0000256" key="2">
    <source>
        <dbReference type="SAM" id="MobiDB-lite"/>
    </source>
</evidence>
<evidence type="ECO:0000313" key="3">
    <source>
        <dbReference type="Proteomes" id="UP000694857"/>
    </source>
</evidence>
<dbReference type="GeneID" id="118890443"/>
<feature type="region of interest" description="Disordered" evidence="2">
    <location>
        <begin position="431"/>
        <end position="494"/>
    </location>
</feature>
<dbReference type="Pfam" id="PF03359">
    <property type="entry name" value="GKAP"/>
    <property type="match status" value="1"/>
</dbReference>
<dbReference type="AlphaFoldDB" id="A0A8B8WTL0"/>
<dbReference type="GO" id="GO:0060090">
    <property type="term" value="F:molecular adaptor activity"/>
    <property type="evidence" value="ECO:0007669"/>
    <property type="project" value="TreeGrafter"/>
</dbReference>
<feature type="compositionally biased region" description="Gly residues" evidence="2">
    <location>
        <begin position="73"/>
        <end position="86"/>
    </location>
</feature>
<protein>
    <submittedName>
        <fullName evidence="4">Disks large-associated protein 3 isoform X2</fullName>
    </submittedName>
</protein>
<proteinExistence type="inferred from homology"/>
<feature type="region of interest" description="Disordered" evidence="2">
    <location>
        <begin position="52"/>
        <end position="96"/>
    </location>
</feature>
<dbReference type="GO" id="GO:0099572">
    <property type="term" value="C:postsynaptic specialization"/>
    <property type="evidence" value="ECO:0007669"/>
    <property type="project" value="TreeGrafter"/>
</dbReference>
<dbReference type="RefSeq" id="XP_036699335.1">
    <property type="nucleotide sequence ID" value="XM_036843440.1"/>
</dbReference>
<accession>A0A8B8WTL0</accession>
<dbReference type="GO" id="GO:0023052">
    <property type="term" value="P:signaling"/>
    <property type="evidence" value="ECO:0007669"/>
    <property type="project" value="InterPro"/>
</dbReference>
<feature type="compositionally biased region" description="Basic and acidic residues" evidence="2">
    <location>
        <begin position="188"/>
        <end position="200"/>
    </location>
</feature>
<feature type="region of interest" description="Disordered" evidence="2">
    <location>
        <begin position="812"/>
        <end position="845"/>
    </location>
</feature>
<feature type="compositionally biased region" description="Basic residues" evidence="2">
    <location>
        <begin position="220"/>
        <end position="243"/>
    </location>
</feature>
<gene>
    <name evidence="4" type="primary">DLGAP3</name>
</gene>
<evidence type="ECO:0000256" key="1">
    <source>
        <dbReference type="ARBA" id="ARBA00008839"/>
    </source>
</evidence>
<feature type="compositionally biased region" description="Basic and acidic residues" evidence="2">
    <location>
        <begin position="673"/>
        <end position="683"/>
    </location>
</feature>
<feature type="compositionally biased region" description="Gly residues" evidence="2">
    <location>
        <begin position="201"/>
        <end position="216"/>
    </location>
</feature>
<name>A0A8B8WTL0_BALMU</name>
<dbReference type="PANTHER" id="PTHR12353">
    <property type="entry name" value="DISKS LARGE-ASSOCIATED PROTEIN DAP SAP90/PSD-95-ASSOCIATED PROTEIN"/>
    <property type="match status" value="1"/>
</dbReference>
<feature type="compositionally biased region" description="Basic and acidic residues" evidence="2">
    <location>
        <begin position="1"/>
        <end position="10"/>
    </location>
</feature>
<dbReference type="Proteomes" id="UP000694857">
    <property type="component" value="Chromosome 1"/>
</dbReference>
<dbReference type="CTD" id="58512"/>
<reference evidence="4" key="1">
    <citation type="submission" date="2025-08" db="UniProtKB">
        <authorList>
            <consortium name="RefSeq"/>
        </authorList>
    </citation>
    <scope>IDENTIFICATION</scope>
    <source>
        <tissue evidence="4">Epidermis and Blubber</tissue>
    </source>
</reference>
<dbReference type="InterPro" id="IPR005026">
    <property type="entry name" value="SAPAP"/>
</dbReference>
<evidence type="ECO:0000313" key="4">
    <source>
        <dbReference type="RefSeq" id="XP_036699335.1"/>
    </source>
</evidence>
<comment type="similarity">
    <text evidence="1">Belongs to the SAPAP family.</text>
</comment>
<feature type="region of interest" description="Disordered" evidence="2">
    <location>
        <begin position="136"/>
        <end position="167"/>
    </location>
</feature>